<keyword evidence="1" id="KW-0472">Membrane</keyword>
<keyword evidence="1" id="KW-0812">Transmembrane</keyword>
<gene>
    <name evidence="4" type="ORF">H5P30_12220</name>
</gene>
<evidence type="ECO:0000256" key="1">
    <source>
        <dbReference type="SAM" id="Phobius"/>
    </source>
</evidence>
<protein>
    <submittedName>
        <fullName evidence="4">Uncharacterized protein</fullName>
    </submittedName>
</protein>
<dbReference type="InterPro" id="IPR046712">
    <property type="entry name" value="DUF6785"/>
</dbReference>
<feature type="transmembrane region" description="Helical" evidence="1">
    <location>
        <begin position="452"/>
        <end position="469"/>
    </location>
</feature>
<feature type="transmembrane region" description="Helical" evidence="1">
    <location>
        <begin position="12"/>
        <end position="35"/>
    </location>
</feature>
<feature type="domain" description="DUF6785" evidence="3">
    <location>
        <begin position="335"/>
        <end position="695"/>
    </location>
</feature>
<feature type="transmembrane region" description="Helical" evidence="1">
    <location>
        <begin position="408"/>
        <end position="432"/>
    </location>
</feature>
<sequence length="850" mass="93746">MNAASKFAPAFTARSLVASIFAMLASAILINYVHVVLVASSPGEHALVIPGLWVFLAMVGLGAIFFTLFKVRILSRPELLCVLYAILISGPMMTQGFWHRIVAISSTIPRTGDFAKMDAYSDNFWPSGANLLADKGLQPSESVFLSGNSRFETVDHSAGEQQEVLVLENEASGEVSSIRFTLPLKEEKSPGVMPGTPYLSSVLLRPSEFQGDSRYFVRMYADDSDDFREILYSRIIRKPSVIHPQGFQREGLYGFEAPRNATESVTLEIGLEGPGVLYVADPQLQSVLAMEQVFSGRTEISESDYAALPEHHRHGLVVRPDNLFSLSGLRYLVSGYIPWDAWWRPILAWGGFLAIILLGTLSIAVIMRRKWIDSERFSLPLTRIPTLLIGSADEPKNRFLSGIWRNSTMWLGFSAGLIWCLLKMASFYNSAVPDPSISVPLGSYFGPEWGETWNITFTVMAVFVSLAVFIELNILFSFLVGFFLFRLLYWYGYVSGMDASPGFPYAQEQQVGAYLAYALLILWFSRTYFREVLKEAVSSKPPKRDEIFSYRTALILLVAVFAASAVWANWVGISILGVLAFMVFLLTIGFVAMRIRAECGIPFGYFTPNNAALFILLLGGIGAFGPGLVVFTFTASFFITVAGFFLIPGAQLEILELGRRYGIRPKHILYTCLLGILGGIIIGGWSFLSTSYAFGGDSLRFNWAFEDKPWYFSNLNQELAQAGTAMVGDEAQQSGIAPSTYGYLYGAIGATILTVLRQLFAGFWFHPLGFILGSTHLMGSGAGSLWGSILAAWLLRLIVVKLGGAETVRTKLLPFFAGVFIASVLALLLNAIYAAYLRSQGVEIIFSDLL</sequence>
<keyword evidence="5" id="KW-1185">Reference proteome</keyword>
<name>A0A7X1E4W0_9BACT</name>
<feature type="transmembrane region" description="Helical" evidence="1">
    <location>
        <begin position="573"/>
        <end position="591"/>
    </location>
</feature>
<reference evidence="4 5" key="1">
    <citation type="submission" date="2020-07" db="EMBL/GenBank/DDBJ databases">
        <authorList>
            <person name="Feng X."/>
        </authorList>
    </citation>
    <scope>NUCLEOTIDE SEQUENCE [LARGE SCALE GENOMIC DNA]</scope>
    <source>
        <strain evidence="4 5">JCM14086</strain>
    </source>
</reference>
<comment type="caution">
    <text evidence="4">The sequence shown here is derived from an EMBL/GenBank/DDBJ whole genome shotgun (WGS) entry which is preliminary data.</text>
</comment>
<dbReference type="Pfam" id="PF20580">
    <property type="entry name" value="DUF6784"/>
    <property type="match status" value="1"/>
</dbReference>
<feature type="transmembrane region" description="Helical" evidence="1">
    <location>
        <begin position="346"/>
        <end position="367"/>
    </location>
</feature>
<evidence type="ECO:0000313" key="4">
    <source>
        <dbReference type="EMBL" id="MBC2602541.1"/>
    </source>
</evidence>
<feature type="transmembrane region" description="Helical" evidence="1">
    <location>
        <begin position="815"/>
        <end position="836"/>
    </location>
</feature>
<organism evidence="4 5">
    <name type="scientific">Puniceicoccus vermicola</name>
    <dbReference type="NCBI Taxonomy" id="388746"/>
    <lineage>
        <taxon>Bacteria</taxon>
        <taxon>Pseudomonadati</taxon>
        <taxon>Verrucomicrobiota</taxon>
        <taxon>Opitutia</taxon>
        <taxon>Puniceicoccales</taxon>
        <taxon>Puniceicoccaceae</taxon>
        <taxon>Puniceicoccus</taxon>
    </lineage>
</organism>
<feature type="transmembrane region" description="Helical" evidence="1">
    <location>
        <begin position="511"/>
        <end position="529"/>
    </location>
</feature>
<feature type="transmembrane region" description="Helical" evidence="1">
    <location>
        <begin position="550"/>
        <end position="567"/>
    </location>
</feature>
<dbReference type="AlphaFoldDB" id="A0A7X1E4W0"/>
<evidence type="ECO:0000259" key="2">
    <source>
        <dbReference type="Pfam" id="PF20580"/>
    </source>
</evidence>
<feature type="transmembrane region" description="Helical" evidence="1">
    <location>
        <begin position="81"/>
        <end position="98"/>
    </location>
</feature>
<dbReference type="RefSeq" id="WP_185693212.1">
    <property type="nucleotide sequence ID" value="NZ_JACHVA010000099.1"/>
</dbReference>
<evidence type="ECO:0000259" key="3">
    <source>
        <dbReference type="Pfam" id="PF20581"/>
    </source>
</evidence>
<feature type="transmembrane region" description="Helical" evidence="1">
    <location>
        <begin position="668"/>
        <end position="688"/>
    </location>
</feature>
<feature type="transmembrane region" description="Helical" evidence="1">
    <location>
        <begin position="474"/>
        <end position="491"/>
    </location>
</feature>
<feature type="transmembrane region" description="Helical" evidence="1">
    <location>
        <begin position="777"/>
        <end position="795"/>
    </location>
</feature>
<feature type="transmembrane region" description="Helical" evidence="1">
    <location>
        <begin position="743"/>
        <end position="765"/>
    </location>
</feature>
<dbReference type="InterPro" id="IPR046711">
    <property type="entry name" value="DUF6784"/>
</dbReference>
<proteinExistence type="predicted"/>
<dbReference type="EMBL" id="JACHVA010000099">
    <property type="protein sequence ID" value="MBC2602541.1"/>
    <property type="molecule type" value="Genomic_DNA"/>
</dbReference>
<keyword evidence="1" id="KW-1133">Transmembrane helix</keyword>
<dbReference type="Pfam" id="PF20581">
    <property type="entry name" value="DUF6785"/>
    <property type="match status" value="1"/>
</dbReference>
<evidence type="ECO:0000313" key="5">
    <source>
        <dbReference type="Proteomes" id="UP000525652"/>
    </source>
</evidence>
<feature type="transmembrane region" description="Helical" evidence="1">
    <location>
        <begin position="628"/>
        <end position="647"/>
    </location>
</feature>
<dbReference type="Proteomes" id="UP000525652">
    <property type="component" value="Unassembled WGS sequence"/>
</dbReference>
<accession>A0A7X1E4W0</accession>
<feature type="domain" description="DUF6784" evidence="2">
    <location>
        <begin position="743"/>
        <end position="836"/>
    </location>
</feature>
<feature type="transmembrane region" description="Helical" evidence="1">
    <location>
        <begin position="47"/>
        <end position="69"/>
    </location>
</feature>